<accession>A0ABQ9TEG1</accession>
<evidence type="ECO:0000256" key="2">
    <source>
        <dbReference type="ARBA" id="ARBA00023125"/>
    </source>
</evidence>
<protein>
    <submittedName>
        <fullName evidence="4">Uncharacterized protein</fullName>
    </submittedName>
</protein>
<proteinExistence type="predicted"/>
<keyword evidence="2" id="KW-0238">DNA-binding</keyword>
<dbReference type="EMBL" id="JASSZA010000023">
    <property type="protein sequence ID" value="KAK2082945.1"/>
    <property type="molecule type" value="Genomic_DNA"/>
</dbReference>
<dbReference type="Proteomes" id="UP001266305">
    <property type="component" value="Unassembled WGS sequence"/>
</dbReference>
<reference evidence="4 5" key="1">
    <citation type="submission" date="2023-05" db="EMBL/GenBank/DDBJ databases">
        <title>B98-5 Cell Line De Novo Hybrid Assembly: An Optical Mapping Approach.</title>
        <authorList>
            <person name="Kananen K."/>
            <person name="Auerbach J.A."/>
            <person name="Kautto E."/>
            <person name="Blachly J.S."/>
        </authorList>
    </citation>
    <scope>NUCLEOTIDE SEQUENCE [LARGE SCALE GENOMIC DNA]</scope>
    <source>
        <strain evidence="4">B95-8</strain>
        <tissue evidence="4">Cell line</tissue>
    </source>
</reference>
<name>A0ABQ9TEG1_SAGOE</name>
<evidence type="ECO:0000256" key="3">
    <source>
        <dbReference type="ARBA" id="ARBA00023242"/>
    </source>
</evidence>
<dbReference type="PANTHER" id="PTHR46318:SF3">
    <property type="entry name" value="UPSTREAM BINDING TRANSCRIPTION FACTOR"/>
    <property type="match status" value="1"/>
</dbReference>
<keyword evidence="3" id="KW-0539">Nucleus</keyword>
<dbReference type="InterPro" id="IPR051762">
    <property type="entry name" value="UBF1"/>
</dbReference>
<comment type="subcellular location">
    <subcellularLocation>
        <location evidence="1">Nucleus</location>
    </subcellularLocation>
</comment>
<evidence type="ECO:0000313" key="4">
    <source>
        <dbReference type="EMBL" id="KAK2082945.1"/>
    </source>
</evidence>
<sequence>MATPKGQDCWYQEDMLTLPQCLKNYFIANDSSKFKTTKLHMEWQHVAFEDFSVDTSKLEWVEISNKNDKNSDIPKKPPIPQQLWYIHEKKMYFNVNPDATTEEVLERQMEYEEIM</sequence>
<evidence type="ECO:0000256" key="1">
    <source>
        <dbReference type="ARBA" id="ARBA00004123"/>
    </source>
</evidence>
<evidence type="ECO:0000313" key="5">
    <source>
        <dbReference type="Proteomes" id="UP001266305"/>
    </source>
</evidence>
<gene>
    <name evidence="4" type="ORF">P7K49_038181</name>
</gene>
<keyword evidence="5" id="KW-1185">Reference proteome</keyword>
<organism evidence="4 5">
    <name type="scientific">Saguinus oedipus</name>
    <name type="common">Cotton-top tamarin</name>
    <name type="synonym">Oedipomidas oedipus</name>
    <dbReference type="NCBI Taxonomy" id="9490"/>
    <lineage>
        <taxon>Eukaryota</taxon>
        <taxon>Metazoa</taxon>
        <taxon>Chordata</taxon>
        <taxon>Craniata</taxon>
        <taxon>Vertebrata</taxon>
        <taxon>Euteleostomi</taxon>
        <taxon>Mammalia</taxon>
        <taxon>Eutheria</taxon>
        <taxon>Euarchontoglires</taxon>
        <taxon>Primates</taxon>
        <taxon>Haplorrhini</taxon>
        <taxon>Platyrrhini</taxon>
        <taxon>Cebidae</taxon>
        <taxon>Callitrichinae</taxon>
        <taxon>Saguinus</taxon>
    </lineage>
</organism>
<dbReference type="PANTHER" id="PTHR46318">
    <property type="entry name" value="UPSTREAM BINDING TRANSCRIPTION FACTOR"/>
    <property type="match status" value="1"/>
</dbReference>
<comment type="caution">
    <text evidence="4">The sequence shown here is derived from an EMBL/GenBank/DDBJ whole genome shotgun (WGS) entry which is preliminary data.</text>
</comment>